<evidence type="ECO:0000313" key="6">
    <source>
        <dbReference type="EMBL" id="TQV88902.1"/>
    </source>
</evidence>
<gene>
    <name evidence="6" type="ORF">FLL46_05035</name>
</gene>
<protein>
    <recommendedName>
        <fullName evidence="5">Bacterial repeat domain-containing protein</fullName>
    </recommendedName>
</protein>
<comment type="caution">
    <text evidence="6">The sequence shown here is derived from an EMBL/GenBank/DDBJ whole genome shotgun (WGS) entry which is preliminary data.</text>
</comment>
<dbReference type="Pfam" id="PF06977">
    <property type="entry name" value="SdiA-regulated"/>
    <property type="match status" value="1"/>
</dbReference>
<dbReference type="OrthoDB" id="6080098at2"/>
<evidence type="ECO:0000256" key="1">
    <source>
        <dbReference type="ARBA" id="ARBA00004236"/>
    </source>
</evidence>
<dbReference type="EMBL" id="VIKS01000003">
    <property type="protein sequence ID" value="TQV88902.1"/>
    <property type="molecule type" value="Genomic_DNA"/>
</dbReference>
<evidence type="ECO:0000256" key="4">
    <source>
        <dbReference type="SAM" id="SignalP"/>
    </source>
</evidence>
<dbReference type="GO" id="GO:0005886">
    <property type="term" value="C:plasma membrane"/>
    <property type="evidence" value="ECO:0007669"/>
    <property type="project" value="UniProtKB-SubCell"/>
</dbReference>
<dbReference type="InterPro" id="IPR009722">
    <property type="entry name" value="YjiK/CarP"/>
</dbReference>
<dbReference type="Proteomes" id="UP000315439">
    <property type="component" value="Unassembled WGS sequence"/>
</dbReference>
<reference evidence="6 7" key="1">
    <citation type="submission" date="2019-07" db="EMBL/GenBank/DDBJ databases">
        <title>Draft genome for Aliikangiella sp. M105.</title>
        <authorList>
            <person name="Wang G."/>
        </authorList>
    </citation>
    <scope>NUCLEOTIDE SEQUENCE [LARGE SCALE GENOMIC DNA]</scope>
    <source>
        <strain evidence="6 7">M105</strain>
    </source>
</reference>
<organism evidence="6 7">
    <name type="scientific">Aliikangiella coralliicola</name>
    <dbReference type="NCBI Taxonomy" id="2592383"/>
    <lineage>
        <taxon>Bacteria</taxon>
        <taxon>Pseudomonadati</taxon>
        <taxon>Pseudomonadota</taxon>
        <taxon>Gammaproteobacteria</taxon>
        <taxon>Oceanospirillales</taxon>
        <taxon>Pleioneaceae</taxon>
        <taxon>Aliikangiella</taxon>
    </lineage>
</organism>
<proteinExistence type="predicted"/>
<dbReference type="RefSeq" id="WP_142892387.1">
    <property type="nucleotide sequence ID" value="NZ_ML660161.1"/>
</dbReference>
<dbReference type="InterPro" id="IPR044060">
    <property type="entry name" value="Bacterial_rp_domain"/>
</dbReference>
<evidence type="ECO:0000313" key="7">
    <source>
        <dbReference type="Proteomes" id="UP000315439"/>
    </source>
</evidence>
<dbReference type="PROSITE" id="PS51257">
    <property type="entry name" value="PROKAR_LIPOPROTEIN"/>
    <property type="match status" value="1"/>
</dbReference>
<evidence type="ECO:0000256" key="3">
    <source>
        <dbReference type="ARBA" id="ARBA00023136"/>
    </source>
</evidence>
<dbReference type="SUPFAM" id="SSF50956">
    <property type="entry name" value="Thermostable phytase (3-phytase)"/>
    <property type="match status" value="1"/>
</dbReference>
<keyword evidence="3" id="KW-0472">Membrane</keyword>
<feature type="chain" id="PRO_5021974420" description="Bacterial repeat domain-containing protein" evidence="4">
    <location>
        <begin position="22"/>
        <end position="561"/>
    </location>
</feature>
<dbReference type="AlphaFoldDB" id="A0A545UHG0"/>
<evidence type="ECO:0000256" key="2">
    <source>
        <dbReference type="ARBA" id="ARBA00022475"/>
    </source>
</evidence>
<keyword evidence="4" id="KW-0732">Signal</keyword>
<evidence type="ECO:0000259" key="5">
    <source>
        <dbReference type="Pfam" id="PF18998"/>
    </source>
</evidence>
<accession>A0A545UHG0</accession>
<feature type="domain" description="Bacterial repeat" evidence="5">
    <location>
        <begin position="210"/>
        <end position="279"/>
    </location>
</feature>
<keyword evidence="2" id="KW-1003">Cell membrane</keyword>
<sequence length="561" mass="59288">MLNILKSAFCFVKNISLLACFGILIVGCGGEDNETASISPSPNPNTTYTLTTTATGSGTITSSVAGIDCGSDCTEDYSDGQQLTLTATPASGFEFQAWQGDCAGQGASCSLTIDSDKNATAVFVVATYTLTTTVNGPGSIASNIDGINCGSDCTNDYSAEQQIVLTATPDSGFIFQNWEGDCAGQDETCSLTMDSDKNATAFFAEALASYTVTVTKTGNGTIVSEDESINCGSVCELEFDAGTQLKLIATSDVGHQLSAWTGADCGFTPSCTFTVSRTMEIGGSFTAVVDDGLGGSENVMVSDYSQTNDAFQVGQISNNASGITWHAGIQQYLVVQNNAARIYRFNTDFLYLGEITKSGNINSDTEGLAHLAGNQVMIVTEANYAHKAVIDSNTTNVNGSYDVTPGYRLLGSPRSNKGFEGVATRPASGNIPARVYACQEGTRSDSQAHMRVVYFDVPSPDPDDLMRYDDDLVVVEPFDAEAAFSGVITDCAGMVYDPRTGHLLIVSQESAKVIQVNRTTGEVLDELSLTGAPQYEGVTIGPNGELVFVSEANWIHIFQRQ</sequence>
<keyword evidence="7" id="KW-1185">Reference proteome</keyword>
<feature type="domain" description="Bacterial repeat" evidence="5">
    <location>
        <begin position="48"/>
        <end position="124"/>
    </location>
</feature>
<feature type="signal peptide" evidence="4">
    <location>
        <begin position="1"/>
        <end position="21"/>
    </location>
</feature>
<comment type="subcellular location">
    <subcellularLocation>
        <location evidence="1">Cell membrane</location>
    </subcellularLocation>
</comment>
<feature type="domain" description="Bacterial repeat" evidence="5">
    <location>
        <begin position="150"/>
        <end position="205"/>
    </location>
</feature>
<dbReference type="Pfam" id="PF18998">
    <property type="entry name" value="Flg_new_2"/>
    <property type="match status" value="3"/>
</dbReference>
<name>A0A545UHG0_9GAMM</name>